<name>A0AA88TRK3_9TELE</name>
<dbReference type="AlphaFoldDB" id="A0AA88TRK3"/>
<reference evidence="2" key="1">
    <citation type="submission" date="2023-08" db="EMBL/GenBank/DDBJ databases">
        <title>Chromosome-level Genome Assembly of mud carp (Cirrhinus molitorella).</title>
        <authorList>
            <person name="Liu H."/>
        </authorList>
    </citation>
    <scope>NUCLEOTIDE SEQUENCE</scope>
    <source>
        <strain evidence="2">Prfri</strain>
        <tissue evidence="2">Muscle</tissue>
    </source>
</reference>
<feature type="compositionally biased region" description="Basic and acidic residues" evidence="1">
    <location>
        <begin position="168"/>
        <end position="181"/>
    </location>
</feature>
<keyword evidence="3" id="KW-1185">Reference proteome</keyword>
<dbReference type="EMBL" id="JAUYZG010000006">
    <property type="protein sequence ID" value="KAK2905454.1"/>
    <property type="molecule type" value="Genomic_DNA"/>
</dbReference>
<evidence type="ECO:0000313" key="3">
    <source>
        <dbReference type="Proteomes" id="UP001187343"/>
    </source>
</evidence>
<evidence type="ECO:0000256" key="1">
    <source>
        <dbReference type="SAM" id="MobiDB-lite"/>
    </source>
</evidence>
<organism evidence="2 3">
    <name type="scientific">Cirrhinus molitorella</name>
    <name type="common">mud carp</name>
    <dbReference type="NCBI Taxonomy" id="172907"/>
    <lineage>
        <taxon>Eukaryota</taxon>
        <taxon>Metazoa</taxon>
        <taxon>Chordata</taxon>
        <taxon>Craniata</taxon>
        <taxon>Vertebrata</taxon>
        <taxon>Euteleostomi</taxon>
        <taxon>Actinopterygii</taxon>
        <taxon>Neopterygii</taxon>
        <taxon>Teleostei</taxon>
        <taxon>Ostariophysi</taxon>
        <taxon>Cypriniformes</taxon>
        <taxon>Cyprinidae</taxon>
        <taxon>Labeoninae</taxon>
        <taxon>Labeonini</taxon>
        <taxon>Cirrhinus</taxon>
    </lineage>
</organism>
<gene>
    <name evidence="2" type="ORF">Q8A67_007253</name>
</gene>
<proteinExistence type="predicted"/>
<sequence length="222" mass="25529">MLPPAPPPTTPMTHVAVEKIVEEIMERQQQQLQQQQQQQPTEQKKKQTKTCLACGQPKSRYENDGSSIHFFYQQGPVRYFYCSTKVFTTYSAEGLTNQRMPFQDFMETEFFQRELEATKKRVEEKGQQKRKRSDTQPQPTGRLCRFCKMELKKGPNSPHVHTGFPGDRSGRTGSEVEREKGVGSGRVLEPGIELGTPVAQRRCMSAHCPQGYRRRLHCMFNG</sequence>
<feature type="compositionally biased region" description="Low complexity" evidence="1">
    <location>
        <begin position="28"/>
        <end position="41"/>
    </location>
</feature>
<comment type="caution">
    <text evidence="2">The sequence shown here is derived from an EMBL/GenBank/DDBJ whole genome shotgun (WGS) entry which is preliminary data.</text>
</comment>
<evidence type="ECO:0000313" key="2">
    <source>
        <dbReference type="EMBL" id="KAK2905454.1"/>
    </source>
</evidence>
<feature type="region of interest" description="Disordered" evidence="1">
    <location>
        <begin position="27"/>
        <end position="50"/>
    </location>
</feature>
<feature type="region of interest" description="Disordered" evidence="1">
    <location>
        <begin position="155"/>
        <end position="189"/>
    </location>
</feature>
<feature type="region of interest" description="Disordered" evidence="1">
    <location>
        <begin position="120"/>
        <end position="141"/>
    </location>
</feature>
<accession>A0AA88TRK3</accession>
<dbReference type="Proteomes" id="UP001187343">
    <property type="component" value="Unassembled WGS sequence"/>
</dbReference>
<protein>
    <submittedName>
        <fullName evidence="2">Uncharacterized protein</fullName>
    </submittedName>
</protein>